<feature type="region of interest" description="Disordered" evidence="1">
    <location>
        <begin position="1"/>
        <end position="52"/>
    </location>
</feature>
<dbReference type="RefSeq" id="XP_002488692.1">
    <property type="nucleotide sequence ID" value="XM_002488647.1"/>
</dbReference>
<dbReference type="STRING" id="441959.B8MV55"/>
<feature type="compositionally biased region" description="Basic and acidic residues" evidence="1">
    <location>
        <begin position="8"/>
        <end position="24"/>
    </location>
</feature>
<dbReference type="OrthoDB" id="4507197at2759"/>
<dbReference type="AlphaFoldDB" id="B8MV55"/>
<protein>
    <submittedName>
        <fullName evidence="2">Uncharacterized protein</fullName>
    </submittedName>
</protein>
<dbReference type="Proteomes" id="UP000001745">
    <property type="component" value="Unassembled WGS sequence"/>
</dbReference>
<evidence type="ECO:0000256" key="1">
    <source>
        <dbReference type="SAM" id="MobiDB-lite"/>
    </source>
</evidence>
<dbReference type="InParanoid" id="B8MV55"/>
<dbReference type="eggNOG" id="KOG0351">
    <property type="taxonomic scope" value="Eukaryota"/>
</dbReference>
<feature type="compositionally biased region" description="Acidic residues" evidence="1">
    <location>
        <begin position="25"/>
        <end position="50"/>
    </location>
</feature>
<gene>
    <name evidence="2" type="ORF">TSTA_008090</name>
</gene>
<organism evidence="2 3">
    <name type="scientific">Talaromyces stipitatus (strain ATCC 10500 / CBS 375.48 / QM 6759 / NRRL 1006)</name>
    <name type="common">Penicillium stipitatum</name>
    <dbReference type="NCBI Taxonomy" id="441959"/>
    <lineage>
        <taxon>Eukaryota</taxon>
        <taxon>Fungi</taxon>
        <taxon>Dikarya</taxon>
        <taxon>Ascomycota</taxon>
        <taxon>Pezizomycotina</taxon>
        <taxon>Eurotiomycetes</taxon>
        <taxon>Eurotiomycetidae</taxon>
        <taxon>Eurotiales</taxon>
        <taxon>Trichocomaceae</taxon>
        <taxon>Talaromyces</taxon>
        <taxon>Talaromyces sect. Talaromyces</taxon>
    </lineage>
</organism>
<reference evidence="3" key="1">
    <citation type="journal article" date="2015" name="Genome Announc.">
        <title>Genome sequence of the AIDS-associated pathogen Penicillium marneffei (ATCC18224) and its near taxonomic relative Talaromyces stipitatus (ATCC10500).</title>
        <authorList>
            <person name="Nierman W.C."/>
            <person name="Fedorova-Abrams N.D."/>
            <person name="Andrianopoulos A."/>
        </authorList>
    </citation>
    <scope>NUCLEOTIDE SEQUENCE [LARGE SCALE GENOMIC DNA]</scope>
    <source>
        <strain evidence="3">ATCC 10500 / CBS 375.48 / QM 6759 / NRRL 1006</strain>
    </source>
</reference>
<dbReference type="OMA" id="GREIMEQ"/>
<keyword evidence="3" id="KW-1185">Reference proteome</keyword>
<accession>B8MV55</accession>
<evidence type="ECO:0000313" key="2">
    <source>
        <dbReference type="EMBL" id="EED11511.1"/>
    </source>
</evidence>
<proteinExistence type="predicted"/>
<dbReference type="PhylomeDB" id="B8MV55"/>
<dbReference type="VEuPathDB" id="FungiDB:TSTA_008090"/>
<evidence type="ECO:0000313" key="3">
    <source>
        <dbReference type="Proteomes" id="UP000001745"/>
    </source>
</evidence>
<name>B8MV55_TALSN</name>
<dbReference type="HOGENOM" id="CLU_001104_4_1_1"/>
<sequence>MAPRRVRPRGEEAMSDRSRDRLEGDADPEEVDPGEDDDEEYDEENEEEEERIVRREYDSALICATAILGAREDGWRTPNDYPPILSKLIKLARFMVVRKAIELSAVLKGNELQSSMNDADWDSTDRGSLSHFHSHTNQKGCLQWVTQMVDTFMIRGSQSPMQWMLDLRTYGLKIHYNTTTEGHVGWQNHDELLYKDLQFTMSEFRGMVDRTTREARRILILLQCSPEEAPAIPWDRLYDNPVNEDFCWSFLQDSHTTWPIDGTSWLWQHIQRHPALHCKFIHVDEQSIQQAGGIRNVFIEDGLVVLVTKYHKGYQMSGNVKIIQRYVPREVRELLSSERLRWILKWESAIGLGGRTLTTALYREVAIAISHRFMRNSRAFTRSAADEAKADEEEDEIMDHVADEQATHSPNTAGNIYAREWMERVGEVAERRLRFQQSSQEWHQFLEFPSTMRKLREDQTTPFQDSAENRRVEQWKATRAADPIQVLQEMMGEPITFQGNQ</sequence>
<dbReference type="EMBL" id="EQ962662">
    <property type="protein sequence ID" value="EED11511.1"/>
    <property type="molecule type" value="Genomic_DNA"/>
</dbReference>
<dbReference type="GeneID" id="8110146"/>